<gene>
    <name evidence="2" type="ORF">ABW22_14565</name>
</gene>
<keyword evidence="1" id="KW-0472">Membrane</keyword>
<dbReference type="PATRIC" id="fig|36861.3.peg.2736"/>
<dbReference type="EMBL" id="LDUG01000048">
    <property type="protein sequence ID" value="KVW93443.1"/>
    <property type="molecule type" value="Genomic_DNA"/>
</dbReference>
<dbReference type="AlphaFoldDB" id="A0A106BJ41"/>
<dbReference type="Pfam" id="PF07963">
    <property type="entry name" value="N_methyl"/>
    <property type="match status" value="1"/>
</dbReference>
<dbReference type="SUPFAM" id="SSF54523">
    <property type="entry name" value="Pili subunits"/>
    <property type="match status" value="1"/>
</dbReference>
<evidence type="ECO:0000256" key="1">
    <source>
        <dbReference type="SAM" id="Phobius"/>
    </source>
</evidence>
<evidence type="ECO:0000313" key="2">
    <source>
        <dbReference type="EMBL" id="KVW93443.1"/>
    </source>
</evidence>
<accession>A0A106BJ41</accession>
<name>A0A106BJ41_THIDE</name>
<dbReference type="InterPro" id="IPR012902">
    <property type="entry name" value="N_methyl_site"/>
</dbReference>
<keyword evidence="3" id="KW-1185">Reference proteome</keyword>
<evidence type="ECO:0008006" key="4">
    <source>
        <dbReference type="Google" id="ProtNLM"/>
    </source>
</evidence>
<comment type="caution">
    <text evidence="2">The sequence shown here is derived from an EMBL/GenBank/DDBJ whole genome shotgun (WGS) entry which is preliminary data.</text>
</comment>
<sequence>MPNLNRGFSRGFTMVELILVMVIAGILAAVAVPRLIGRTSFDTRGFADQLAATVRFAQKLAVSQRRDVSVHLTANDATLCYDPIAPCAAASQAPGPGGEKPYTVTVPGGVTIAPVTVLTFDRGGRPNIAAQLDIQVNGTGTHHVLVEQETGYVHD</sequence>
<dbReference type="Gene3D" id="3.30.700.10">
    <property type="entry name" value="Glycoprotein, Type 4 Pilin"/>
    <property type="match status" value="1"/>
</dbReference>
<dbReference type="RefSeq" id="WP_082708910.1">
    <property type="nucleotide sequence ID" value="NZ_LDUG01000048.1"/>
</dbReference>
<evidence type="ECO:0000313" key="3">
    <source>
        <dbReference type="Proteomes" id="UP000064243"/>
    </source>
</evidence>
<dbReference type="OrthoDB" id="5786415at2"/>
<dbReference type="NCBIfam" id="TIGR02532">
    <property type="entry name" value="IV_pilin_GFxxxE"/>
    <property type="match status" value="1"/>
</dbReference>
<reference evidence="2 3" key="1">
    <citation type="journal article" date="2015" name="Appl. Environ. Microbiol.">
        <title>Aerobic and Anaerobic Thiosulfate Oxidation by a Cold-Adapted, Subglacial Chemoautotroph.</title>
        <authorList>
            <person name="Harrold Z.R."/>
            <person name="Skidmore M.L."/>
            <person name="Hamilton T.L."/>
            <person name="Desch L."/>
            <person name="Amada K."/>
            <person name="van Gelder W."/>
            <person name="Glover K."/>
            <person name="Roden E.E."/>
            <person name="Boyd E.S."/>
        </authorList>
    </citation>
    <scope>NUCLEOTIDE SEQUENCE [LARGE SCALE GENOMIC DNA]</scope>
    <source>
        <strain evidence="2 3">RG</strain>
    </source>
</reference>
<organism evidence="2 3">
    <name type="scientific">Thiobacillus denitrificans</name>
    <dbReference type="NCBI Taxonomy" id="36861"/>
    <lineage>
        <taxon>Bacteria</taxon>
        <taxon>Pseudomonadati</taxon>
        <taxon>Pseudomonadota</taxon>
        <taxon>Betaproteobacteria</taxon>
        <taxon>Nitrosomonadales</taxon>
        <taxon>Thiobacillaceae</taxon>
        <taxon>Thiobacillus</taxon>
    </lineage>
</organism>
<keyword evidence="1" id="KW-1133">Transmembrane helix</keyword>
<dbReference type="InterPro" id="IPR045584">
    <property type="entry name" value="Pilin-like"/>
</dbReference>
<keyword evidence="1" id="KW-0812">Transmembrane</keyword>
<feature type="transmembrane region" description="Helical" evidence="1">
    <location>
        <begin position="12"/>
        <end position="36"/>
    </location>
</feature>
<protein>
    <recommendedName>
        <fullName evidence="4">General secretion pathway protein H</fullName>
    </recommendedName>
</protein>
<proteinExistence type="predicted"/>
<dbReference type="Proteomes" id="UP000064243">
    <property type="component" value="Unassembled WGS sequence"/>
</dbReference>